<dbReference type="Gene3D" id="1.20.5.110">
    <property type="match status" value="1"/>
</dbReference>
<dbReference type="PRINTS" id="PR01333">
    <property type="entry name" value="2POREKCHANEL"/>
</dbReference>
<evidence type="ECO:0000256" key="8">
    <source>
        <dbReference type="SAM" id="Phobius"/>
    </source>
</evidence>
<sequence>MIRFLRIIVRSPFAQIITIIILVMMLGGWAISRLEVPPVGEPQLAEGNNPFWWAIVTMTTVGYGDFAPKTPEGRLLAIVIMFAGISLTALLTATVSSIFVAKRIREDKGLETLNTTDHILLCGWNRMVDSLVDSLQSMNESGKLDIVLINDETEDAISAIRNKYGNVKFRFVRGDFTREAILEKANLEKAKTAIILPNEGLETGGHPDEKTIFATLTIKTMAPSCRVVAYITERDNLTHIRRANADEVILSDDFGAYMVASHVIDPGVPQTVELLLDSHQPGTLKRVPIPEEFVGESYNKLFDHFRSKGWVLISVYSEDEQIGIGEILSSDSSALDAFIERKLKEAGHSLGDENKTAVVVNPTDNYVIRENERAVVIQ</sequence>
<keyword evidence="3 8" id="KW-0812">Transmembrane</keyword>
<dbReference type="AlphaFoldDB" id="A0A381RDU8"/>
<dbReference type="Pfam" id="PF02254">
    <property type="entry name" value="TrkA_N"/>
    <property type="match status" value="1"/>
</dbReference>
<feature type="transmembrane region" description="Helical" evidence="8">
    <location>
        <begin position="75"/>
        <end position="100"/>
    </location>
</feature>
<dbReference type="InterPro" id="IPR003148">
    <property type="entry name" value="RCK_N"/>
</dbReference>
<dbReference type="SUPFAM" id="SSF51735">
    <property type="entry name" value="NAD(P)-binding Rossmann-fold domains"/>
    <property type="match status" value="1"/>
</dbReference>
<keyword evidence="7" id="KW-0407">Ion channel</keyword>
<keyword evidence="2" id="KW-0813">Transport</keyword>
<gene>
    <name evidence="10" type="ORF">METZ01_LOCUS40891</name>
</gene>
<feature type="transmembrane region" description="Helical" evidence="8">
    <location>
        <begin position="12"/>
        <end position="31"/>
    </location>
</feature>
<dbReference type="GO" id="GO:0005886">
    <property type="term" value="C:plasma membrane"/>
    <property type="evidence" value="ECO:0007669"/>
    <property type="project" value="UniProtKB-SubCell"/>
</dbReference>
<comment type="subcellular location">
    <subcellularLocation>
        <location evidence="1">Cell membrane</location>
        <topology evidence="1">Multi-pass membrane protein</topology>
    </subcellularLocation>
</comment>
<evidence type="ECO:0000313" key="10">
    <source>
        <dbReference type="EMBL" id="SUZ88037.1"/>
    </source>
</evidence>
<keyword evidence="5" id="KW-0406">Ion transport</keyword>
<proteinExistence type="predicted"/>
<evidence type="ECO:0000256" key="6">
    <source>
        <dbReference type="ARBA" id="ARBA00023136"/>
    </source>
</evidence>
<dbReference type="PRINTS" id="PR00169">
    <property type="entry name" value="KCHANNEL"/>
</dbReference>
<dbReference type="InterPro" id="IPR036291">
    <property type="entry name" value="NAD(P)-bd_dom_sf"/>
</dbReference>
<evidence type="ECO:0000256" key="3">
    <source>
        <dbReference type="ARBA" id="ARBA00022692"/>
    </source>
</evidence>
<keyword evidence="4 8" id="KW-1133">Transmembrane helix</keyword>
<dbReference type="Gene3D" id="3.40.50.720">
    <property type="entry name" value="NAD(P)-binding Rossmann-like Domain"/>
    <property type="match status" value="1"/>
</dbReference>
<dbReference type="EMBL" id="UINC01001750">
    <property type="protein sequence ID" value="SUZ88037.1"/>
    <property type="molecule type" value="Genomic_DNA"/>
</dbReference>
<evidence type="ECO:0000256" key="5">
    <source>
        <dbReference type="ARBA" id="ARBA00023065"/>
    </source>
</evidence>
<evidence type="ECO:0000256" key="4">
    <source>
        <dbReference type="ARBA" id="ARBA00022989"/>
    </source>
</evidence>
<evidence type="ECO:0000256" key="1">
    <source>
        <dbReference type="ARBA" id="ARBA00004651"/>
    </source>
</evidence>
<dbReference type="Gene3D" id="1.10.287.70">
    <property type="match status" value="1"/>
</dbReference>
<organism evidence="10">
    <name type="scientific">marine metagenome</name>
    <dbReference type="NCBI Taxonomy" id="408172"/>
    <lineage>
        <taxon>unclassified sequences</taxon>
        <taxon>metagenomes</taxon>
        <taxon>ecological metagenomes</taxon>
    </lineage>
</organism>
<dbReference type="GO" id="GO:0005267">
    <property type="term" value="F:potassium channel activity"/>
    <property type="evidence" value="ECO:0007669"/>
    <property type="project" value="InterPro"/>
</dbReference>
<accession>A0A381RDU8</accession>
<evidence type="ECO:0000256" key="7">
    <source>
        <dbReference type="ARBA" id="ARBA00023303"/>
    </source>
</evidence>
<dbReference type="PANTHER" id="PTHR43833:SF9">
    <property type="entry name" value="POTASSIUM CHANNEL PROTEIN YUGO-RELATED"/>
    <property type="match status" value="1"/>
</dbReference>
<dbReference type="InterPro" id="IPR013099">
    <property type="entry name" value="K_chnl_dom"/>
</dbReference>
<dbReference type="SUPFAM" id="SSF81324">
    <property type="entry name" value="Voltage-gated potassium channels"/>
    <property type="match status" value="1"/>
</dbReference>
<keyword evidence="6 8" id="KW-0472">Membrane</keyword>
<dbReference type="InterPro" id="IPR003280">
    <property type="entry name" value="2pore_dom_K_chnl"/>
</dbReference>
<dbReference type="PROSITE" id="PS51201">
    <property type="entry name" value="RCK_N"/>
    <property type="match status" value="1"/>
</dbReference>
<dbReference type="PANTHER" id="PTHR43833">
    <property type="entry name" value="POTASSIUM CHANNEL PROTEIN 2-RELATED-RELATED"/>
    <property type="match status" value="1"/>
</dbReference>
<feature type="domain" description="RCK N-terminal" evidence="9">
    <location>
        <begin position="116"/>
        <end position="250"/>
    </location>
</feature>
<reference evidence="10" key="1">
    <citation type="submission" date="2018-05" db="EMBL/GenBank/DDBJ databases">
        <authorList>
            <person name="Lanie J.A."/>
            <person name="Ng W.-L."/>
            <person name="Kazmierczak K.M."/>
            <person name="Andrzejewski T.M."/>
            <person name="Davidsen T.M."/>
            <person name="Wayne K.J."/>
            <person name="Tettelin H."/>
            <person name="Glass J.I."/>
            <person name="Rusch D."/>
            <person name="Podicherti R."/>
            <person name="Tsui H.-C.T."/>
            <person name="Winkler M.E."/>
        </authorList>
    </citation>
    <scope>NUCLEOTIDE SEQUENCE</scope>
</reference>
<dbReference type="Pfam" id="PF07885">
    <property type="entry name" value="Ion_trans_2"/>
    <property type="match status" value="1"/>
</dbReference>
<name>A0A381RDU8_9ZZZZ</name>
<evidence type="ECO:0000256" key="2">
    <source>
        <dbReference type="ARBA" id="ARBA00022448"/>
    </source>
</evidence>
<dbReference type="InterPro" id="IPR050721">
    <property type="entry name" value="Trk_Ktr_HKT_K-transport"/>
</dbReference>
<evidence type="ECO:0000259" key="9">
    <source>
        <dbReference type="PROSITE" id="PS51201"/>
    </source>
</evidence>
<protein>
    <recommendedName>
        <fullName evidence="9">RCK N-terminal domain-containing protein</fullName>
    </recommendedName>
</protein>